<dbReference type="PROSITE" id="PS51352">
    <property type="entry name" value="THIOREDOXIN_2"/>
    <property type="match status" value="1"/>
</dbReference>
<evidence type="ECO:0000256" key="1">
    <source>
        <dbReference type="ARBA" id="ARBA00004196"/>
    </source>
</evidence>
<evidence type="ECO:0000256" key="4">
    <source>
        <dbReference type="SAM" id="Phobius"/>
    </source>
</evidence>
<dbReference type="Gene3D" id="3.40.30.10">
    <property type="entry name" value="Glutaredoxin"/>
    <property type="match status" value="1"/>
</dbReference>
<dbReference type="PANTHER" id="PTHR42852">
    <property type="entry name" value="THIOL:DISULFIDE INTERCHANGE PROTEIN DSBE"/>
    <property type="match status" value="1"/>
</dbReference>
<dbReference type="Pfam" id="PF01790">
    <property type="entry name" value="LGT"/>
    <property type="match status" value="1"/>
</dbReference>
<dbReference type="CDD" id="cd02966">
    <property type="entry name" value="TlpA_like_family"/>
    <property type="match status" value="1"/>
</dbReference>
<reference evidence="6 7" key="1">
    <citation type="submission" date="2013-10" db="EMBL/GenBank/DDBJ databases">
        <title>Salinisphaera japonica YTM-1 Genome Sequencing.</title>
        <authorList>
            <person name="Lai Q."/>
            <person name="Li C."/>
            <person name="Shao Z."/>
        </authorList>
    </citation>
    <scope>NUCLEOTIDE SEQUENCE [LARGE SCALE GENOMIC DNA]</scope>
    <source>
        <strain evidence="6 7">YTM-1</strain>
    </source>
</reference>
<protein>
    <submittedName>
        <fullName evidence="6">Thiol:disulfide interchange protein</fullName>
    </submittedName>
</protein>
<comment type="subcellular location">
    <subcellularLocation>
        <location evidence="1">Cell envelope</location>
    </subcellularLocation>
</comment>
<accession>A0A423PR10</accession>
<evidence type="ECO:0000259" key="5">
    <source>
        <dbReference type="PROSITE" id="PS51352"/>
    </source>
</evidence>
<evidence type="ECO:0000256" key="3">
    <source>
        <dbReference type="ARBA" id="ARBA00023284"/>
    </source>
</evidence>
<feature type="transmembrane region" description="Helical" evidence="4">
    <location>
        <begin position="12"/>
        <end position="29"/>
    </location>
</feature>
<evidence type="ECO:0000313" key="7">
    <source>
        <dbReference type="Proteomes" id="UP000285310"/>
    </source>
</evidence>
<feature type="domain" description="Thioredoxin" evidence="5">
    <location>
        <begin position="124"/>
        <end position="269"/>
    </location>
</feature>
<organism evidence="6 7">
    <name type="scientific">Salinisphaera japonica YTM-1</name>
    <dbReference type="NCBI Taxonomy" id="1209778"/>
    <lineage>
        <taxon>Bacteria</taxon>
        <taxon>Pseudomonadati</taxon>
        <taxon>Pseudomonadota</taxon>
        <taxon>Gammaproteobacteria</taxon>
        <taxon>Salinisphaerales</taxon>
        <taxon>Salinisphaeraceae</taxon>
        <taxon>Salinisphaera</taxon>
    </lineage>
</organism>
<dbReference type="GO" id="GO:0042158">
    <property type="term" value="P:lipoprotein biosynthetic process"/>
    <property type="evidence" value="ECO:0007669"/>
    <property type="project" value="InterPro"/>
</dbReference>
<dbReference type="SUPFAM" id="SSF52833">
    <property type="entry name" value="Thioredoxin-like"/>
    <property type="match status" value="1"/>
</dbReference>
<keyword evidence="2" id="KW-0201">Cytochrome c-type biogenesis</keyword>
<feature type="transmembrane region" description="Helical" evidence="4">
    <location>
        <begin position="81"/>
        <end position="99"/>
    </location>
</feature>
<dbReference type="InterPro" id="IPR013740">
    <property type="entry name" value="Redoxin"/>
</dbReference>
<dbReference type="InterPro" id="IPR036249">
    <property type="entry name" value="Thioredoxin-like_sf"/>
</dbReference>
<dbReference type="GO" id="GO:0008961">
    <property type="term" value="F:phosphatidylglycerol-prolipoprotein diacylglyceryl transferase activity"/>
    <property type="evidence" value="ECO:0007669"/>
    <property type="project" value="InterPro"/>
</dbReference>
<dbReference type="InParanoid" id="A0A423PR10"/>
<dbReference type="GO" id="GO:0030313">
    <property type="term" value="C:cell envelope"/>
    <property type="evidence" value="ECO:0007669"/>
    <property type="project" value="UniProtKB-SubCell"/>
</dbReference>
<proteinExistence type="predicted"/>
<gene>
    <name evidence="6" type="ORF">SAJA_08225</name>
</gene>
<dbReference type="GO" id="GO:0015036">
    <property type="term" value="F:disulfide oxidoreductase activity"/>
    <property type="evidence" value="ECO:0007669"/>
    <property type="project" value="UniProtKB-ARBA"/>
</dbReference>
<feature type="transmembrane region" description="Helical" evidence="4">
    <location>
        <begin position="106"/>
        <end position="127"/>
    </location>
</feature>
<dbReference type="PANTHER" id="PTHR42852:SF18">
    <property type="entry name" value="CHROMOSOME UNDETERMINED SCAFFOLD_47, WHOLE GENOME SHOTGUN SEQUENCE"/>
    <property type="match status" value="1"/>
</dbReference>
<dbReference type="Pfam" id="PF08534">
    <property type="entry name" value="Redoxin"/>
    <property type="match status" value="1"/>
</dbReference>
<dbReference type="EMBL" id="AYKG01000023">
    <property type="protein sequence ID" value="ROO28055.1"/>
    <property type="molecule type" value="Genomic_DNA"/>
</dbReference>
<keyword evidence="7" id="KW-1185">Reference proteome</keyword>
<dbReference type="InterPro" id="IPR001640">
    <property type="entry name" value="Lgt"/>
</dbReference>
<dbReference type="PROSITE" id="PS00194">
    <property type="entry name" value="THIOREDOXIN_1"/>
    <property type="match status" value="1"/>
</dbReference>
<dbReference type="GO" id="GO:0017004">
    <property type="term" value="P:cytochrome complex assembly"/>
    <property type="evidence" value="ECO:0007669"/>
    <property type="project" value="UniProtKB-KW"/>
</dbReference>
<comment type="caution">
    <text evidence="6">The sequence shown here is derived from an EMBL/GenBank/DDBJ whole genome shotgun (WGS) entry which is preliminary data.</text>
</comment>
<keyword evidence="4" id="KW-0472">Membrane</keyword>
<dbReference type="InterPro" id="IPR017937">
    <property type="entry name" value="Thioredoxin_CS"/>
</dbReference>
<keyword evidence="4" id="KW-0812">Transmembrane</keyword>
<feature type="transmembrane region" description="Helical" evidence="4">
    <location>
        <begin position="41"/>
        <end position="61"/>
    </location>
</feature>
<evidence type="ECO:0000313" key="6">
    <source>
        <dbReference type="EMBL" id="ROO28055.1"/>
    </source>
</evidence>
<keyword evidence="4" id="KW-1133">Transmembrane helix</keyword>
<keyword evidence="3" id="KW-0676">Redox-active center</keyword>
<dbReference type="GO" id="GO:0005886">
    <property type="term" value="C:plasma membrane"/>
    <property type="evidence" value="ECO:0007669"/>
    <property type="project" value="InterPro"/>
</dbReference>
<dbReference type="Proteomes" id="UP000285310">
    <property type="component" value="Unassembled WGS sequence"/>
</dbReference>
<sequence length="270" mass="28792">MAIGPFLIGGDRLVWLAAFGVAVLAGIILARARRARLVDRLFALAFVGLVAARLVFVARYAALYAPHPLQILDLRDQGFDLWGGLAGAALYALVAGCRVPALRLPLAGALAAGGLSAGLGFWGLAALDTQPTHLTTIPLARPNQADISLAGLADAAPGKPMVVNLWASWCGPCRREMPMLARAQTQYPGVVFVFVNEDDSRAAMQRFLSDAGLKLKHQLIDTQHRLAETWAVRGYPTTLFFDGHGKRQARHTGLLSPATLAARLRGLTGS</sequence>
<dbReference type="AlphaFoldDB" id="A0A423PR10"/>
<dbReference type="InterPro" id="IPR013766">
    <property type="entry name" value="Thioredoxin_domain"/>
</dbReference>
<evidence type="ECO:0000256" key="2">
    <source>
        <dbReference type="ARBA" id="ARBA00022748"/>
    </source>
</evidence>
<dbReference type="InterPro" id="IPR050553">
    <property type="entry name" value="Thioredoxin_ResA/DsbE_sf"/>
</dbReference>
<name>A0A423PR10_9GAMM</name>